<evidence type="ECO:0000256" key="1">
    <source>
        <dbReference type="ARBA" id="ARBA00049244"/>
    </source>
</evidence>
<accession>A0A914PVB0</accession>
<dbReference type="InterPro" id="IPR012337">
    <property type="entry name" value="RNaseH-like_sf"/>
</dbReference>
<organism evidence="4 5">
    <name type="scientific">Panagrolaimus davidi</name>
    <dbReference type="NCBI Taxonomy" id="227884"/>
    <lineage>
        <taxon>Eukaryota</taxon>
        <taxon>Metazoa</taxon>
        <taxon>Ecdysozoa</taxon>
        <taxon>Nematoda</taxon>
        <taxon>Chromadorea</taxon>
        <taxon>Rhabditida</taxon>
        <taxon>Tylenchina</taxon>
        <taxon>Panagrolaimomorpha</taxon>
        <taxon>Panagrolaimoidea</taxon>
        <taxon>Panagrolaimidae</taxon>
        <taxon>Panagrolaimus</taxon>
    </lineage>
</organism>
<evidence type="ECO:0000259" key="3">
    <source>
        <dbReference type="Pfam" id="PF24065"/>
    </source>
</evidence>
<sequence>MTTNPELDFRIQNVHCETSLDIIDDFARRKYVGKPNDLKTPIIRMFGICENGEKCLANIYGFLPFFYLRSRTPFSDDLKKLVGSLVVKCAKQLDVPLVQGYPLLANVIPFEFKDMYGFYPEKDFFIKVVFYDQILCHRIGLTLLKECGKNELLQPYYGIYIYTLCLK</sequence>
<dbReference type="InterPro" id="IPR056447">
    <property type="entry name" value="REV3_N"/>
</dbReference>
<dbReference type="GO" id="GO:0003887">
    <property type="term" value="F:DNA-directed DNA polymerase activity"/>
    <property type="evidence" value="ECO:0007669"/>
    <property type="project" value="UniProtKB-EC"/>
</dbReference>
<evidence type="ECO:0000313" key="5">
    <source>
        <dbReference type="WBParaSite" id="PDA_v2.g22223.t1"/>
    </source>
</evidence>
<dbReference type="Proteomes" id="UP000887578">
    <property type="component" value="Unplaced"/>
</dbReference>
<proteinExistence type="predicted"/>
<protein>
    <submittedName>
        <fullName evidence="5">Uncharacterized protein</fullName>
    </submittedName>
</protein>
<feature type="domain" description="DNA polymerase zeta catalytic subunit N-terminal" evidence="3">
    <location>
        <begin position="9"/>
        <end position="59"/>
    </location>
</feature>
<dbReference type="SUPFAM" id="SSF53098">
    <property type="entry name" value="Ribonuclease H-like"/>
    <property type="match status" value="1"/>
</dbReference>
<dbReference type="Gene3D" id="3.30.342.10">
    <property type="entry name" value="DNA Polymerase, chain B, domain 1"/>
    <property type="match status" value="1"/>
</dbReference>
<dbReference type="Pfam" id="PF24065">
    <property type="entry name" value="REV3_N"/>
    <property type="match status" value="1"/>
</dbReference>
<evidence type="ECO:0000313" key="4">
    <source>
        <dbReference type="Proteomes" id="UP000887578"/>
    </source>
</evidence>
<dbReference type="InterPro" id="IPR056435">
    <property type="entry name" value="DPOD/Z_N"/>
</dbReference>
<reference evidence="5" key="1">
    <citation type="submission" date="2022-11" db="UniProtKB">
        <authorList>
            <consortium name="WormBaseParasite"/>
        </authorList>
    </citation>
    <scope>IDENTIFICATION</scope>
</reference>
<dbReference type="AlphaFoldDB" id="A0A914PVB0"/>
<dbReference type="Pfam" id="PF24055">
    <property type="entry name" value="POL3_N"/>
    <property type="match status" value="1"/>
</dbReference>
<comment type="catalytic activity">
    <reaction evidence="1">
        <text>DNA(n) + a 2'-deoxyribonucleoside 5'-triphosphate = DNA(n+1) + diphosphate</text>
        <dbReference type="Rhea" id="RHEA:22508"/>
        <dbReference type="Rhea" id="RHEA-COMP:17339"/>
        <dbReference type="Rhea" id="RHEA-COMP:17340"/>
        <dbReference type="ChEBI" id="CHEBI:33019"/>
        <dbReference type="ChEBI" id="CHEBI:61560"/>
        <dbReference type="ChEBI" id="CHEBI:173112"/>
        <dbReference type="EC" id="2.7.7.7"/>
    </reaction>
</comment>
<keyword evidence="4" id="KW-1185">Reference proteome</keyword>
<name>A0A914PVB0_9BILA</name>
<dbReference type="WBParaSite" id="PDA_v2.g22223.t1">
    <property type="protein sequence ID" value="PDA_v2.g22223.t1"/>
    <property type="gene ID" value="PDA_v2.g22223"/>
</dbReference>
<feature type="domain" description="DNA polymerase delta/zeta catalytic subunit N-terminal" evidence="2">
    <location>
        <begin position="61"/>
        <end position="133"/>
    </location>
</feature>
<evidence type="ECO:0000259" key="2">
    <source>
        <dbReference type="Pfam" id="PF24055"/>
    </source>
</evidence>